<comment type="caution">
    <text evidence="1">The sequence shown here is derived from an EMBL/GenBank/DDBJ whole genome shotgun (WGS) entry which is preliminary data.</text>
</comment>
<dbReference type="GO" id="GO:0003676">
    <property type="term" value="F:nucleic acid binding"/>
    <property type="evidence" value="ECO:0007669"/>
    <property type="project" value="InterPro"/>
</dbReference>
<evidence type="ECO:0000313" key="2">
    <source>
        <dbReference type="Proteomes" id="UP000306192"/>
    </source>
</evidence>
<sequence>MSRLAAAPKQLSGLWGEALTVKALRDLGFEVEWQGGLTTGKDLIASRGGAVWHVQVKSTQKPNGWVAWTGDGTRARELDARAKATGAAGAFYVLVQIWTPGEANFDLESGQLTISAPPDAVLVALGAEKFAGDVDAERKSYAETKRVRVGRAGEAIGTFHREDGVIYPLRTGDYSYLTEFAANLP</sequence>
<accession>A0A4V4RDE9</accession>
<protein>
    <submittedName>
        <fullName evidence="1">Uncharacterized protein</fullName>
    </submittedName>
</protein>
<dbReference type="InterPro" id="IPR011856">
    <property type="entry name" value="tRNA_endonuc-like_dom_sf"/>
</dbReference>
<dbReference type="SUPFAM" id="SSF52980">
    <property type="entry name" value="Restriction endonuclease-like"/>
    <property type="match status" value="1"/>
</dbReference>
<organism evidence="1 2">
    <name type="scientific">Subtercola vilae</name>
    <dbReference type="NCBI Taxonomy" id="2056433"/>
    <lineage>
        <taxon>Bacteria</taxon>
        <taxon>Bacillati</taxon>
        <taxon>Actinomycetota</taxon>
        <taxon>Actinomycetes</taxon>
        <taxon>Micrococcales</taxon>
        <taxon>Microbacteriaceae</taxon>
        <taxon>Subtercola</taxon>
    </lineage>
</organism>
<keyword evidence="2" id="KW-1185">Reference proteome</keyword>
<proteinExistence type="predicted"/>
<dbReference type="InterPro" id="IPR011335">
    <property type="entry name" value="Restrct_endonuc-II-like"/>
</dbReference>
<reference evidence="1 2" key="1">
    <citation type="journal article" date="2019" name="Microorganisms">
        <title>Systematic Affiliation and Genome Analysis of Subtercola vilae DB165(T) with Particular Emphasis on Cold Adaptation of an Isolate from a High-Altitude Cold Volcano Lake.</title>
        <authorList>
            <person name="Villalobos A.S."/>
            <person name="Wiese J."/>
            <person name="Imhoff J.F."/>
            <person name="Dorador C."/>
            <person name="Keller A."/>
            <person name="Hentschel U."/>
        </authorList>
    </citation>
    <scope>NUCLEOTIDE SEQUENCE [LARGE SCALE GENOMIC DNA]</scope>
    <source>
        <strain evidence="1 2">DB165</strain>
    </source>
</reference>
<name>A0A4V4RDE9_9MICO</name>
<dbReference type="AlphaFoldDB" id="A0A4V4RDE9"/>
<evidence type="ECO:0000313" key="1">
    <source>
        <dbReference type="EMBL" id="TIH29824.1"/>
    </source>
</evidence>
<dbReference type="RefSeq" id="WP_136643613.1">
    <property type="nucleotide sequence ID" value="NZ_QYRT01000057.1"/>
</dbReference>
<gene>
    <name evidence="1" type="ORF">D4765_17590</name>
</gene>
<dbReference type="Proteomes" id="UP000306192">
    <property type="component" value="Unassembled WGS sequence"/>
</dbReference>
<dbReference type="EMBL" id="QYRT01000057">
    <property type="protein sequence ID" value="TIH29824.1"/>
    <property type="molecule type" value="Genomic_DNA"/>
</dbReference>
<dbReference type="Gene3D" id="3.40.1350.10">
    <property type="match status" value="1"/>
</dbReference>